<evidence type="ECO:0000313" key="12">
    <source>
        <dbReference type="EMBL" id="MDE49230.1"/>
    </source>
</evidence>
<accession>A0A6G1SH41</accession>
<evidence type="ECO:0000313" key="11">
    <source>
        <dbReference type="EMBL" id="MDE47392.1"/>
    </source>
</evidence>
<evidence type="ECO:0000256" key="9">
    <source>
        <dbReference type="SAM" id="Phobius"/>
    </source>
</evidence>
<comment type="similarity">
    <text evidence="2">Belongs to the sphingomyelin synthase family.</text>
</comment>
<dbReference type="GO" id="GO:0005789">
    <property type="term" value="C:endoplasmic reticulum membrane"/>
    <property type="evidence" value="ECO:0007669"/>
    <property type="project" value="TreeGrafter"/>
</dbReference>
<dbReference type="CDD" id="cd01610">
    <property type="entry name" value="PAP2_like"/>
    <property type="match status" value="1"/>
</dbReference>
<evidence type="ECO:0000256" key="6">
    <source>
        <dbReference type="ARBA" id="ARBA00022989"/>
    </source>
</evidence>
<evidence type="ECO:0000256" key="8">
    <source>
        <dbReference type="ARBA" id="ARBA00023136"/>
    </source>
</evidence>
<dbReference type="InterPro" id="IPR025749">
    <property type="entry name" value="Sphingomyelin_synth-like_dom"/>
</dbReference>
<feature type="domain" description="Sphingomyelin synthase-like" evidence="10">
    <location>
        <begin position="173"/>
        <end position="252"/>
    </location>
</feature>
<dbReference type="PANTHER" id="PTHR21290">
    <property type="entry name" value="SPHINGOMYELIN SYNTHETASE"/>
    <property type="match status" value="1"/>
</dbReference>
<dbReference type="GO" id="GO:0047493">
    <property type="term" value="F:ceramide cholinephosphotransferase activity"/>
    <property type="evidence" value="ECO:0007669"/>
    <property type="project" value="TreeGrafter"/>
</dbReference>
<proteinExistence type="inferred from homology"/>
<feature type="transmembrane region" description="Helical" evidence="9">
    <location>
        <begin position="64"/>
        <end position="88"/>
    </location>
</feature>
<evidence type="ECO:0000256" key="5">
    <source>
        <dbReference type="ARBA" id="ARBA00022919"/>
    </source>
</evidence>
<feature type="transmembrane region" description="Helical" evidence="9">
    <location>
        <begin position="23"/>
        <end position="44"/>
    </location>
</feature>
<keyword evidence="7" id="KW-0443">Lipid metabolism</keyword>
<feature type="transmembrane region" description="Helical" evidence="9">
    <location>
        <begin position="100"/>
        <end position="121"/>
    </location>
</feature>
<dbReference type="GO" id="GO:0046513">
    <property type="term" value="P:ceramide biosynthetic process"/>
    <property type="evidence" value="ECO:0007669"/>
    <property type="project" value="TreeGrafter"/>
</dbReference>
<evidence type="ECO:0000259" key="10">
    <source>
        <dbReference type="Pfam" id="PF14360"/>
    </source>
</evidence>
<evidence type="ECO:0000256" key="3">
    <source>
        <dbReference type="ARBA" id="ARBA00022679"/>
    </source>
</evidence>
<comment type="subcellular location">
    <subcellularLocation>
        <location evidence="1">Membrane</location>
        <topology evidence="1">Multi-pass membrane protein</topology>
    </subcellularLocation>
</comment>
<keyword evidence="8 9" id="KW-0472">Membrane</keyword>
<dbReference type="EMBL" id="GGYP01004459">
    <property type="protein sequence ID" value="MDE49230.1"/>
    <property type="molecule type" value="Transcribed_RNA"/>
</dbReference>
<organism evidence="12">
    <name type="scientific">Aceria tosichella</name>
    <name type="common">wheat curl mite</name>
    <dbReference type="NCBI Taxonomy" id="561515"/>
    <lineage>
        <taxon>Eukaryota</taxon>
        <taxon>Metazoa</taxon>
        <taxon>Ecdysozoa</taxon>
        <taxon>Arthropoda</taxon>
        <taxon>Chelicerata</taxon>
        <taxon>Arachnida</taxon>
        <taxon>Acari</taxon>
        <taxon>Acariformes</taxon>
        <taxon>Trombidiformes</taxon>
        <taxon>Prostigmata</taxon>
        <taxon>Eupodina</taxon>
        <taxon>Eriophyoidea</taxon>
        <taxon>Eriophyidae</taxon>
        <taxon>Eriophyinae</taxon>
        <taxon>Aceriini</taxon>
        <taxon>Aceria</taxon>
    </lineage>
</organism>
<feature type="transmembrane region" description="Helical" evidence="9">
    <location>
        <begin position="204"/>
        <end position="226"/>
    </location>
</feature>
<dbReference type="GO" id="GO:0033188">
    <property type="term" value="F:sphingomyelin synthase activity"/>
    <property type="evidence" value="ECO:0007669"/>
    <property type="project" value="TreeGrafter"/>
</dbReference>
<evidence type="ECO:0000256" key="2">
    <source>
        <dbReference type="ARBA" id="ARBA00005441"/>
    </source>
</evidence>
<dbReference type="InterPro" id="IPR045221">
    <property type="entry name" value="Sphingomyelin_synth-like"/>
</dbReference>
<dbReference type="Pfam" id="PF14360">
    <property type="entry name" value="PAP2_C"/>
    <property type="match status" value="1"/>
</dbReference>
<keyword evidence="4 9" id="KW-0812">Transmembrane</keyword>
<reference evidence="12" key="1">
    <citation type="submission" date="2018-10" db="EMBL/GenBank/DDBJ databases">
        <title>Transcriptome assembly of Aceria tosichella (Wheat curl mite) Type 2.</title>
        <authorList>
            <person name="Scully E.D."/>
            <person name="Geib S.M."/>
            <person name="Palmer N.A."/>
            <person name="Gupta A.K."/>
            <person name="Sarath G."/>
            <person name="Tatineni S."/>
        </authorList>
    </citation>
    <scope>NUCLEOTIDE SEQUENCE</scope>
    <source>
        <strain evidence="12">LincolnNE</strain>
    </source>
</reference>
<keyword evidence="6 9" id="KW-1133">Transmembrane helix</keyword>
<evidence type="ECO:0000256" key="4">
    <source>
        <dbReference type="ARBA" id="ARBA00022692"/>
    </source>
</evidence>
<gene>
    <name evidence="12" type="primary">Sgms2_1</name>
    <name evidence="11" type="synonym">Sgms2_0</name>
    <name evidence="12" type="ORF">g.2365</name>
    <name evidence="11" type="ORF">g.2367</name>
</gene>
<protein>
    <submittedName>
        <fullName evidence="12">Phosphatidylcholine:ceramide cholinephosphotransferase 2</fullName>
    </submittedName>
</protein>
<feature type="transmembrane region" description="Helical" evidence="9">
    <location>
        <begin position="232"/>
        <end position="250"/>
    </location>
</feature>
<keyword evidence="3 12" id="KW-0808">Transferase</keyword>
<sequence>MESFVSLGNSYSNEYKICALQNAAALSFAFFNMILNFLVLAIIHERVPDEGRLPDLSFDILPEAPWTLNITEYIISVQAFLVLTLLFLHKYRVILLRRLCILMGIVYLARAICMSSTQVPLINSRNSTLNYCAPKMTPEQKASWNYYLSEIVRRVFHMMLGFGLSINGKHNYCGDYIFSGHTTSLTMFYLFLREYMLPKVTKSSIQWAIFHAILFSSSFCGVVLVLVARGHYLIDVLVAYFITTATFYIYHTIIHNKSLRYANQKNYLSRFWWWHLMKYIEYDHVICSSSSSRSNGVCLRCESVNTEVPRAFDWPFSWPRVSDERRSTSLQRLLSQT</sequence>
<dbReference type="GO" id="GO:0006686">
    <property type="term" value="P:sphingomyelin biosynthetic process"/>
    <property type="evidence" value="ECO:0007669"/>
    <property type="project" value="TreeGrafter"/>
</dbReference>
<dbReference type="EMBL" id="GGYP01002621">
    <property type="protein sequence ID" value="MDE47392.1"/>
    <property type="molecule type" value="Transcribed_RNA"/>
</dbReference>
<evidence type="ECO:0000256" key="7">
    <source>
        <dbReference type="ARBA" id="ARBA00023098"/>
    </source>
</evidence>
<dbReference type="PANTHER" id="PTHR21290:SF27">
    <property type="entry name" value="PHOSPHATIDYLCHOLINE:CERAMIDE CHOLINEPHOSPHOTRANSFERASE 1"/>
    <property type="match status" value="1"/>
</dbReference>
<evidence type="ECO:0000256" key="1">
    <source>
        <dbReference type="ARBA" id="ARBA00004141"/>
    </source>
</evidence>
<name>A0A6G1SH41_9ACAR</name>
<dbReference type="AlphaFoldDB" id="A0A6G1SH41"/>
<dbReference type="GO" id="GO:0005886">
    <property type="term" value="C:plasma membrane"/>
    <property type="evidence" value="ECO:0007669"/>
    <property type="project" value="TreeGrafter"/>
</dbReference>
<keyword evidence="5" id="KW-0746">Sphingolipid metabolism</keyword>
<dbReference type="GO" id="GO:0000139">
    <property type="term" value="C:Golgi membrane"/>
    <property type="evidence" value="ECO:0007669"/>
    <property type="project" value="TreeGrafter"/>
</dbReference>